<evidence type="ECO:0000313" key="3">
    <source>
        <dbReference type="Proteomes" id="UP001216139"/>
    </source>
</evidence>
<protein>
    <recommendedName>
        <fullName evidence="4">PH (Pleckstrin Homology) domain-containing protein</fullName>
    </recommendedName>
</protein>
<keyword evidence="1" id="KW-1133">Transmembrane helix</keyword>
<dbReference type="Proteomes" id="UP001216139">
    <property type="component" value="Chromosome"/>
</dbReference>
<proteinExistence type="predicted"/>
<name>A0ABY7TB25_9SPHI</name>
<organism evidence="2 3">
    <name type="scientific">Mucilaginibacter jinjuensis</name>
    <dbReference type="NCBI Taxonomy" id="1176721"/>
    <lineage>
        <taxon>Bacteria</taxon>
        <taxon>Pseudomonadati</taxon>
        <taxon>Bacteroidota</taxon>
        <taxon>Sphingobacteriia</taxon>
        <taxon>Sphingobacteriales</taxon>
        <taxon>Sphingobacteriaceae</taxon>
        <taxon>Mucilaginibacter</taxon>
    </lineage>
</organism>
<sequence>MSTAIHTYRIDPKKAPAYKRQTNISLLVPYLFPIGLIVYQLVRTGYDYRFIILSIAITLIALILLFLSIKKSNKRIDTMTVAVSDDAVTLTELGKREQQIKIADITAVETNVKGIELKGKSTSRNAFVIAQEFEKFDQIKKLIEAKVAKRKK</sequence>
<evidence type="ECO:0000256" key="1">
    <source>
        <dbReference type="SAM" id="Phobius"/>
    </source>
</evidence>
<evidence type="ECO:0000313" key="2">
    <source>
        <dbReference type="EMBL" id="WCT12867.1"/>
    </source>
</evidence>
<gene>
    <name evidence="2" type="ORF">PQO05_02830</name>
</gene>
<keyword evidence="1" id="KW-0812">Transmembrane</keyword>
<keyword evidence="1" id="KW-0472">Membrane</keyword>
<feature type="transmembrane region" description="Helical" evidence="1">
    <location>
        <begin position="23"/>
        <end position="42"/>
    </location>
</feature>
<evidence type="ECO:0008006" key="4">
    <source>
        <dbReference type="Google" id="ProtNLM"/>
    </source>
</evidence>
<feature type="transmembrane region" description="Helical" evidence="1">
    <location>
        <begin position="48"/>
        <end position="69"/>
    </location>
</feature>
<keyword evidence="3" id="KW-1185">Reference proteome</keyword>
<dbReference type="EMBL" id="CP117167">
    <property type="protein sequence ID" value="WCT12867.1"/>
    <property type="molecule type" value="Genomic_DNA"/>
</dbReference>
<accession>A0ABY7TB25</accession>
<reference evidence="2 3" key="1">
    <citation type="submission" date="2023-02" db="EMBL/GenBank/DDBJ databases">
        <title>Genome sequence of Mucilaginibacter jinjuensis strain KACC 16571.</title>
        <authorList>
            <person name="Kim S."/>
            <person name="Heo J."/>
            <person name="Kwon S.-W."/>
        </authorList>
    </citation>
    <scope>NUCLEOTIDE SEQUENCE [LARGE SCALE GENOMIC DNA]</scope>
    <source>
        <strain evidence="2 3">KACC 16571</strain>
    </source>
</reference>
<dbReference type="RefSeq" id="WP_273631138.1">
    <property type="nucleotide sequence ID" value="NZ_CP117167.1"/>
</dbReference>